<feature type="non-terminal residue" evidence="1">
    <location>
        <position position="56"/>
    </location>
</feature>
<dbReference type="EMBL" id="BGPR01016085">
    <property type="protein sequence ID" value="GBN71783.1"/>
    <property type="molecule type" value="Genomic_DNA"/>
</dbReference>
<evidence type="ECO:0000313" key="1">
    <source>
        <dbReference type="EMBL" id="GBN71783.1"/>
    </source>
</evidence>
<comment type="caution">
    <text evidence="1">The sequence shown here is derived from an EMBL/GenBank/DDBJ whole genome shotgun (WGS) entry which is preliminary data.</text>
</comment>
<gene>
    <name evidence="1" type="ORF">AVEN_142311_1</name>
</gene>
<dbReference type="AlphaFoldDB" id="A0A4Y2R7U8"/>
<dbReference type="Proteomes" id="UP000499080">
    <property type="component" value="Unassembled WGS sequence"/>
</dbReference>
<sequence length="56" mass="6528">MSAETCEANRREEQCVMQILDLRRKWNPTVGIELQRQYVEVSIVTGVGVVYKSERK</sequence>
<reference evidence="1 2" key="1">
    <citation type="journal article" date="2019" name="Sci. Rep.">
        <title>Orb-weaving spider Araneus ventricosus genome elucidates the spidroin gene catalogue.</title>
        <authorList>
            <person name="Kono N."/>
            <person name="Nakamura H."/>
            <person name="Ohtoshi R."/>
            <person name="Moran D.A.P."/>
            <person name="Shinohara A."/>
            <person name="Yoshida Y."/>
            <person name="Fujiwara M."/>
            <person name="Mori M."/>
            <person name="Tomita M."/>
            <person name="Arakawa K."/>
        </authorList>
    </citation>
    <scope>NUCLEOTIDE SEQUENCE [LARGE SCALE GENOMIC DNA]</scope>
</reference>
<evidence type="ECO:0000313" key="2">
    <source>
        <dbReference type="Proteomes" id="UP000499080"/>
    </source>
</evidence>
<proteinExistence type="predicted"/>
<organism evidence="1 2">
    <name type="scientific">Araneus ventricosus</name>
    <name type="common">Orbweaver spider</name>
    <name type="synonym">Epeira ventricosa</name>
    <dbReference type="NCBI Taxonomy" id="182803"/>
    <lineage>
        <taxon>Eukaryota</taxon>
        <taxon>Metazoa</taxon>
        <taxon>Ecdysozoa</taxon>
        <taxon>Arthropoda</taxon>
        <taxon>Chelicerata</taxon>
        <taxon>Arachnida</taxon>
        <taxon>Araneae</taxon>
        <taxon>Araneomorphae</taxon>
        <taxon>Entelegynae</taxon>
        <taxon>Araneoidea</taxon>
        <taxon>Araneidae</taxon>
        <taxon>Araneus</taxon>
    </lineage>
</organism>
<name>A0A4Y2R7U8_ARAVE</name>
<protein>
    <submittedName>
        <fullName evidence="1">Uncharacterized protein</fullName>
    </submittedName>
</protein>
<keyword evidence="2" id="KW-1185">Reference proteome</keyword>
<accession>A0A4Y2R7U8</accession>